<comment type="similarity">
    <text evidence="3">Belongs to the HAD-like hydrolase superfamily. CbbY/CbbZ/Gph/YieH family.</text>
</comment>
<proteinExistence type="inferred from homology"/>
<keyword evidence="5" id="KW-0378">Hydrolase</keyword>
<organism evidence="5 6">
    <name type="scientific">Inquilinus ginsengisoli</name>
    <dbReference type="NCBI Taxonomy" id="363840"/>
    <lineage>
        <taxon>Bacteria</taxon>
        <taxon>Pseudomonadati</taxon>
        <taxon>Pseudomonadota</taxon>
        <taxon>Alphaproteobacteria</taxon>
        <taxon>Rhodospirillales</taxon>
        <taxon>Rhodospirillaceae</taxon>
        <taxon>Inquilinus</taxon>
    </lineage>
</organism>
<dbReference type="Pfam" id="PF00702">
    <property type="entry name" value="Hydrolase"/>
    <property type="match status" value="1"/>
</dbReference>
<gene>
    <name evidence="5" type="ORF">E9232_000413</name>
</gene>
<dbReference type="InterPro" id="IPR006439">
    <property type="entry name" value="HAD-SF_hydro_IA"/>
</dbReference>
<dbReference type="PANTHER" id="PTHR43434">
    <property type="entry name" value="PHOSPHOGLYCOLATE PHOSPHATASE"/>
    <property type="match status" value="1"/>
</dbReference>
<dbReference type="Gene3D" id="1.10.150.240">
    <property type="entry name" value="Putative phosphatase, domain 2"/>
    <property type="match status" value="1"/>
</dbReference>
<comment type="pathway">
    <text evidence="2">Organic acid metabolism; glycolate biosynthesis; glycolate from 2-phosphoglycolate: step 1/1.</text>
</comment>
<evidence type="ECO:0000256" key="2">
    <source>
        <dbReference type="ARBA" id="ARBA00004818"/>
    </source>
</evidence>
<dbReference type="InterPro" id="IPR036412">
    <property type="entry name" value="HAD-like_sf"/>
</dbReference>
<dbReference type="SFLD" id="SFLDS00003">
    <property type="entry name" value="Haloacid_Dehalogenase"/>
    <property type="match status" value="1"/>
</dbReference>
<comment type="caution">
    <text evidence="5">The sequence shown here is derived from an EMBL/GenBank/DDBJ whole genome shotgun (WGS) entry which is preliminary data.</text>
</comment>
<dbReference type="EC" id="3.1.3.18" evidence="4"/>
<evidence type="ECO:0000256" key="4">
    <source>
        <dbReference type="ARBA" id="ARBA00013078"/>
    </source>
</evidence>
<reference evidence="5 6" key="1">
    <citation type="submission" date="2023-07" db="EMBL/GenBank/DDBJ databases">
        <title>Sorghum-associated microbial communities from plants grown in Nebraska, USA.</title>
        <authorList>
            <person name="Schachtman D."/>
        </authorList>
    </citation>
    <scope>NUCLEOTIDE SEQUENCE [LARGE SCALE GENOMIC DNA]</scope>
    <source>
        <strain evidence="5 6">584</strain>
    </source>
</reference>
<dbReference type="NCBIfam" id="TIGR01549">
    <property type="entry name" value="HAD-SF-IA-v1"/>
    <property type="match status" value="1"/>
</dbReference>
<evidence type="ECO:0000256" key="3">
    <source>
        <dbReference type="ARBA" id="ARBA00006171"/>
    </source>
</evidence>
<dbReference type="EMBL" id="JAVDPW010000001">
    <property type="protein sequence ID" value="MDR6287914.1"/>
    <property type="molecule type" value="Genomic_DNA"/>
</dbReference>
<dbReference type="Gene3D" id="3.40.50.1000">
    <property type="entry name" value="HAD superfamily/HAD-like"/>
    <property type="match status" value="1"/>
</dbReference>
<dbReference type="InterPro" id="IPR050155">
    <property type="entry name" value="HAD-like_hydrolase_sf"/>
</dbReference>
<name>A0ABU1JK18_9PROT</name>
<dbReference type="InterPro" id="IPR023198">
    <property type="entry name" value="PGP-like_dom2"/>
</dbReference>
<evidence type="ECO:0000313" key="5">
    <source>
        <dbReference type="EMBL" id="MDR6287914.1"/>
    </source>
</evidence>
<protein>
    <recommendedName>
        <fullName evidence="4">phosphoglycolate phosphatase</fullName>
        <ecNumber evidence="4">3.1.3.18</ecNumber>
    </recommendedName>
</protein>
<dbReference type="Proteomes" id="UP001262410">
    <property type="component" value="Unassembled WGS sequence"/>
</dbReference>
<dbReference type="GO" id="GO:0008967">
    <property type="term" value="F:phosphoglycolate phosphatase activity"/>
    <property type="evidence" value="ECO:0007669"/>
    <property type="project" value="UniProtKB-EC"/>
</dbReference>
<evidence type="ECO:0000313" key="6">
    <source>
        <dbReference type="Proteomes" id="UP001262410"/>
    </source>
</evidence>
<comment type="catalytic activity">
    <reaction evidence="1">
        <text>2-phosphoglycolate + H2O = glycolate + phosphate</text>
        <dbReference type="Rhea" id="RHEA:14369"/>
        <dbReference type="ChEBI" id="CHEBI:15377"/>
        <dbReference type="ChEBI" id="CHEBI:29805"/>
        <dbReference type="ChEBI" id="CHEBI:43474"/>
        <dbReference type="ChEBI" id="CHEBI:58033"/>
        <dbReference type="EC" id="3.1.3.18"/>
    </reaction>
</comment>
<dbReference type="RefSeq" id="WP_309791839.1">
    <property type="nucleotide sequence ID" value="NZ_JAVDPW010000001.1"/>
</dbReference>
<dbReference type="SFLD" id="SFLDG01129">
    <property type="entry name" value="C1.5:_HAD__Beta-PGM__Phosphata"/>
    <property type="match status" value="1"/>
</dbReference>
<dbReference type="SUPFAM" id="SSF56784">
    <property type="entry name" value="HAD-like"/>
    <property type="match status" value="1"/>
</dbReference>
<evidence type="ECO:0000256" key="1">
    <source>
        <dbReference type="ARBA" id="ARBA00000830"/>
    </source>
</evidence>
<accession>A0ABU1JK18</accession>
<sequence>MNTAGIQGILFDKDGTLIDYASTWTPLNREAALFAAAGDPELARRLLAVGGADPDTGVVRADTLFAAGATPEIAAAWIAAGSPYDLDLLVPEMDRIFQGATSTAIVPTVADPAGLFRRLRDRGLKLGVASSDGEVAIRNTLAMFGLDDLVDFVAGYDSGHGHKPNPGMVYGFCDATGLPPGAVAMVGDNRHDMAMGRAAGVGLCVGVLTGTGTIETLAGLADLSLPDIGGLEALLERGGRPLQA</sequence>
<dbReference type="PANTHER" id="PTHR43434:SF1">
    <property type="entry name" value="PHOSPHOGLYCOLATE PHOSPHATASE"/>
    <property type="match status" value="1"/>
</dbReference>
<keyword evidence="6" id="KW-1185">Reference proteome</keyword>
<dbReference type="InterPro" id="IPR023214">
    <property type="entry name" value="HAD_sf"/>
</dbReference>